<sequence>MESRSKVFRGGFTEIWQREMGLSSSLNFTRRITSSEAILKQIDLYGKLNGHEGCVNSVCFNSTGDLLASGSDDMEVMFWNWSAKTKKFSYLSGHSNNIFQVTIIPFTDDRMIVTSAADGQVRLGEVLESGKVNTKKLGQHHGGVHNLAVEPGSPHIFYSCGEDAFVQHFDLRSPSPAKLFWCSRLTKNKRPRGSVGLHAIVIDPRNPNYFAVGGYDGYARVYDIRNCQRDASSSSDRPVNTFCPHHLIGSETVHITGLAYSKTSELLASYSNELVYLFQKNMGLGPNPYDIPPEDLQKLDNPQLYTGHRNSRTVKGVNFFGSNDEFVMSGSDCGHIFIWRKKGGELMRLMVGDTDVVNCLESHPSLPVIATSGIEDDVKLWAPLAKGSIPLPTNVHEIMAANREDREDYSQATLSPDVILHVLRWHSRAYIERTYASVDLESGEDETEIRAVGVSGIDASSEEGFTEDPRECNIS</sequence>
<reference evidence="5 6" key="1">
    <citation type="submission" date="2017-09" db="EMBL/GenBank/DDBJ databases">
        <title>WGS assembly of Aquilegia coerulea Goldsmith.</title>
        <authorList>
            <person name="Hodges S."/>
            <person name="Kramer E."/>
            <person name="Nordborg M."/>
            <person name="Tomkins J."/>
            <person name="Borevitz J."/>
            <person name="Derieg N."/>
            <person name="Yan J."/>
            <person name="Mihaltcheva S."/>
            <person name="Hayes R.D."/>
            <person name="Rokhsar D."/>
        </authorList>
    </citation>
    <scope>NUCLEOTIDE SEQUENCE [LARGE SCALE GENOMIC DNA]</scope>
    <source>
        <strain evidence="6">cv. Goldsmith</strain>
    </source>
</reference>
<feature type="repeat" description="WD" evidence="3">
    <location>
        <begin position="48"/>
        <end position="80"/>
    </location>
</feature>
<feature type="region of interest" description="Disordered" evidence="4">
    <location>
        <begin position="455"/>
        <end position="475"/>
    </location>
</feature>
<dbReference type="InterPro" id="IPR001680">
    <property type="entry name" value="WD40_rpt"/>
</dbReference>
<dbReference type="EMBL" id="KZ305044">
    <property type="protein sequence ID" value="PIA38671.1"/>
    <property type="molecule type" value="Genomic_DNA"/>
</dbReference>
<organism evidence="5 6">
    <name type="scientific">Aquilegia coerulea</name>
    <name type="common">Rocky mountain columbine</name>
    <dbReference type="NCBI Taxonomy" id="218851"/>
    <lineage>
        <taxon>Eukaryota</taxon>
        <taxon>Viridiplantae</taxon>
        <taxon>Streptophyta</taxon>
        <taxon>Embryophyta</taxon>
        <taxon>Tracheophyta</taxon>
        <taxon>Spermatophyta</taxon>
        <taxon>Magnoliopsida</taxon>
        <taxon>Ranunculales</taxon>
        <taxon>Ranunculaceae</taxon>
        <taxon>Thalictroideae</taxon>
        <taxon>Aquilegia</taxon>
    </lineage>
</organism>
<evidence type="ECO:0000313" key="5">
    <source>
        <dbReference type="EMBL" id="PIA38671.1"/>
    </source>
</evidence>
<dbReference type="Pfam" id="PF00400">
    <property type="entry name" value="WD40"/>
    <property type="match status" value="3"/>
</dbReference>
<dbReference type="STRING" id="218851.A0A2G5D574"/>
<dbReference type="FunCoup" id="A0A2G5D574">
    <property type="interactions" value="1831"/>
</dbReference>
<dbReference type="SMART" id="SM00320">
    <property type="entry name" value="WD40"/>
    <property type="match status" value="7"/>
</dbReference>
<dbReference type="OrthoDB" id="4869960at2759"/>
<evidence type="ECO:0000313" key="6">
    <source>
        <dbReference type="Proteomes" id="UP000230069"/>
    </source>
</evidence>
<dbReference type="AlphaFoldDB" id="A0A2G5D574"/>
<evidence type="ECO:0000256" key="2">
    <source>
        <dbReference type="ARBA" id="ARBA00022737"/>
    </source>
</evidence>
<dbReference type="InterPro" id="IPR045151">
    <property type="entry name" value="DCAF8"/>
</dbReference>
<dbReference type="SUPFAM" id="SSF50978">
    <property type="entry name" value="WD40 repeat-like"/>
    <property type="match status" value="1"/>
</dbReference>
<evidence type="ECO:0000256" key="3">
    <source>
        <dbReference type="PROSITE-ProRule" id="PRU00221"/>
    </source>
</evidence>
<protein>
    <recommendedName>
        <fullName evidence="7">Anaphase-promoting complex subunit 4 WD40 domain-containing protein</fullName>
    </recommendedName>
</protein>
<accession>A0A2G5D574</accession>
<dbReference type="InterPro" id="IPR015943">
    <property type="entry name" value="WD40/YVTN_repeat-like_dom_sf"/>
</dbReference>
<dbReference type="PANTHER" id="PTHR15574:SF65">
    <property type="entry name" value="TRANSDUCIN_WD40 REPEAT-LIKE SUPERFAMILY PROTEIN"/>
    <property type="match status" value="1"/>
</dbReference>
<evidence type="ECO:0008006" key="7">
    <source>
        <dbReference type="Google" id="ProtNLM"/>
    </source>
</evidence>
<evidence type="ECO:0000256" key="1">
    <source>
        <dbReference type="ARBA" id="ARBA00022574"/>
    </source>
</evidence>
<dbReference type="Proteomes" id="UP000230069">
    <property type="component" value="Unassembled WGS sequence"/>
</dbReference>
<dbReference type="PROSITE" id="PS50294">
    <property type="entry name" value="WD_REPEATS_REGION"/>
    <property type="match status" value="1"/>
</dbReference>
<dbReference type="EMBL" id="KZ305044">
    <property type="protein sequence ID" value="PIA38672.1"/>
    <property type="molecule type" value="Genomic_DNA"/>
</dbReference>
<dbReference type="PANTHER" id="PTHR15574">
    <property type="entry name" value="WD REPEAT DOMAIN-CONTAINING FAMILY"/>
    <property type="match status" value="1"/>
</dbReference>
<name>A0A2G5D574_AQUCA</name>
<keyword evidence="2" id="KW-0677">Repeat</keyword>
<dbReference type="GO" id="GO:0005737">
    <property type="term" value="C:cytoplasm"/>
    <property type="evidence" value="ECO:0007669"/>
    <property type="project" value="TreeGrafter"/>
</dbReference>
<keyword evidence="6" id="KW-1185">Reference proteome</keyword>
<dbReference type="InterPro" id="IPR036322">
    <property type="entry name" value="WD40_repeat_dom_sf"/>
</dbReference>
<dbReference type="Gene3D" id="2.130.10.10">
    <property type="entry name" value="YVTN repeat-like/Quinoprotein amine dehydrogenase"/>
    <property type="match status" value="1"/>
</dbReference>
<evidence type="ECO:0000256" key="4">
    <source>
        <dbReference type="SAM" id="MobiDB-lite"/>
    </source>
</evidence>
<keyword evidence="1 3" id="KW-0853">WD repeat</keyword>
<proteinExistence type="predicted"/>
<dbReference type="EMBL" id="KZ305044">
    <property type="protein sequence ID" value="PIA38670.1"/>
    <property type="molecule type" value="Genomic_DNA"/>
</dbReference>
<dbReference type="PROSITE" id="PS50082">
    <property type="entry name" value="WD_REPEATS_2"/>
    <property type="match status" value="1"/>
</dbReference>
<gene>
    <name evidence="5" type="ORF">AQUCO_02700119v1</name>
</gene>
<dbReference type="GO" id="GO:0080008">
    <property type="term" value="C:Cul4-RING E3 ubiquitin ligase complex"/>
    <property type="evidence" value="ECO:0007669"/>
    <property type="project" value="TreeGrafter"/>
</dbReference>